<sequence>MEYINSDKTMEIRPMLSVFTNMFSLLNMSPADSVWPMSLVLPSLERLSGVNDKKLLPKIQQADSSKSENQSCERVCTHRDKKIYAKNMCNNCYRRFGKDKLAWTCPHRDRQHYAKGKCQLCYLKEYHRSRVFEKRHKRQDLK</sequence>
<evidence type="ECO:0000313" key="2">
    <source>
        <dbReference type="Proteomes" id="UP001162131"/>
    </source>
</evidence>
<name>A0AAU9JVT3_9CILI</name>
<organism evidence="1 2">
    <name type="scientific">Blepharisma stoltei</name>
    <dbReference type="NCBI Taxonomy" id="1481888"/>
    <lineage>
        <taxon>Eukaryota</taxon>
        <taxon>Sar</taxon>
        <taxon>Alveolata</taxon>
        <taxon>Ciliophora</taxon>
        <taxon>Postciliodesmatophora</taxon>
        <taxon>Heterotrichea</taxon>
        <taxon>Heterotrichida</taxon>
        <taxon>Blepharismidae</taxon>
        <taxon>Blepharisma</taxon>
    </lineage>
</organism>
<evidence type="ECO:0000313" key="1">
    <source>
        <dbReference type="EMBL" id="CAG9329635.1"/>
    </source>
</evidence>
<comment type="caution">
    <text evidence="1">The sequence shown here is derived from an EMBL/GenBank/DDBJ whole genome shotgun (WGS) entry which is preliminary data.</text>
</comment>
<dbReference type="AlphaFoldDB" id="A0AAU9JVT3"/>
<reference evidence="1" key="1">
    <citation type="submission" date="2021-09" db="EMBL/GenBank/DDBJ databases">
        <authorList>
            <consortium name="AG Swart"/>
            <person name="Singh M."/>
            <person name="Singh A."/>
            <person name="Seah K."/>
            <person name="Emmerich C."/>
        </authorList>
    </citation>
    <scope>NUCLEOTIDE SEQUENCE</scope>
    <source>
        <strain evidence="1">ATCC30299</strain>
    </source>
</reference>
<dbReference type="Proteomes" id="UP001162131">
    <property type="component" value="Unassembled WGS sequence"/>
</dbReference>
<protein>
    <submittedName>
        <fullName evidence="1">Uncharacterized protein</fullName>
    </submittedName>
</protein>
<gene>
    <name evidence="1" type="ORF">BSTOLATCC_MIC49262</name>
</gene>
<accession>A0AAU9JVT3</accession>
<proteinExistence type="predicted"/>
<keyword evidence="2" id="KW-1185">Reference proteome</keyword>
<dbReference type="EMBL" id="CAJZBQ010000048">
    <property type="protein sequence ID" value="CAG9329635.1"/>
    <property type="molecule type" value="Genomic_DNA"/>
</dbReference>